<dbReference type="AlphaFoldDB" id="A0A5C3LM30"/>
<dbReference type="PANTHER" id="PTHR11985">
    <property type="entry name" value="GLYCEROL-3-PHOSPHATE DEHYDROGENASE"/>
    <property type="match status" value="1"/>
</dbReference>
<dbReference type="STRING" id="68775.A0A5C3LM30"/>
<keyword evidence="6" id="KW-0560">Oxidoreductase</keyword>
<name>A0A5C3LM30_9AGAR</name>
<reference evidence="8 9" key="1">
    <citation type="journal article" date="2019" name="Nat. Ecol. Evol.">
        <title>Megaphylogeny resolves global patterns of mushroom evolution.</title>
        <authorList>
            <person name="Varga T."/>
            <person name="Krizsan K."/>
            <person name="Foldi C."/>
            <person name="Dima B."/>
            <person name="Sanchez-Garcia M."/>
            <person name="Sanchez-Ramirez S."/>
            <person name="Szollosi G.J."/>
            <person name="Szarkandi J.G."/>
            <person name="Papp V."/>
            <person name="Albert L."/>
            <person name="Andreopoulos W."/>
            <person name="Angelini C."/>
            <person name="Antonin V."/>
            <person name="Barry K.W."/>
            <person name="Bougher N.L."/>
            <person name="Buchanan P."/>
            <person name="Buyck B."/>
            <person name="Bense V."/>
            <person name="Catcheside P."/>
            <person name="Chovatia M."/>
            <person name="Cooper J."/>
            <person name="Damon W."/>
            <person name="Desjardin D."/>
            <person name="Finy P."/>
            <person name="Geml J."/>
            <person name="Haridas S."/>
            <person name="Hughes K."/>
            <person name="Justo A."/>
            <person name="Karasinski D."/>
            <person name="Kautmanova I."/>
            <person name="Kiss B."/>
            <person name="Kocsube S."/>
            <person name="Kotiranta H."/>
            <person name="LaButti K.M."/>
            <person name="Lechner B.E."/>
            <person name="Liimatainen K."/>
            <person name="Lipzen A."/>
            <person name="Lukacs Z."/>
            <person name="Mihaltcheva S."/>
            <person name="Morgado L.N."/>
            <person name="Niskanen T."/>
            <person name="Noordeloos M.E."/>
            <person name="Ohm R.A."/>
            <person name="Ortiz-Santana B."/>
            <person name="Ovrebo C."/>
            <person name="Racz N."/>
            <person name="Riley R."/>
            <person name="Savchenko A."/>
            <person name="Shiryaev A."/>
            <person name="Soop K."/>
            <person name="Spirin V."/>
            <person name="Szebenyi C."/>
            <person name="Tomsovsky M."/>
            <person name="Tulloss R.E."/>
            <person name="Uehling J."/>
            <person name="Grigoriev I.V."/>
            <person name="Vagvolgyi C."/>
            <person name="Papp T."/>
            <person name="Martin F.M."/>
            <person name="Miettinen O."/>
            <person name="Hibbett D.S."/>
            <person name="Nagy L.G."/>
        </authorList>
    </citation>
    <scope>NUCLEOTIDE SEQUENCE [LARGE SCALE GENOMIC DNA]</scope>
    <source>
        <strain evidence="8 9">CBS 166.37</strain>
    </source>
</reference>
<evidence type="ECO:0000256" key="4">
    <source>
        <dbReference type="ARBA" id="ARBA00022630"/>
    </source>
</evidence>
<dbReference type="GO" id="GO:0005739">
    <property type="term" value="C:mitochondrion"/>
    <property type="evidence" value="ECO:0007669"/>
    <property type="project" value="TreeGrafter"/>
</dbReference>
<accession>A0A5C3LM30</accession>
<dbReference type="GO" id="GO:0006072">
    <property type="term" value="P:glycerol-3-phosphate metabolic process"/>
    <property type="evidence" value="ECO:0007669"/>
    <property type="project" value="InterPro"/>
</dbReference>
<evidence type="ECO:0000256" key="2">
    <source>
        <dbReference type="ARBA" id="ARBA00007330"/>
    </source>
</evidence>
<dbReference type="Pfam" id="PF01266">
    <property type="entry name" value="DAO"/>
    <property type="match status" value="1"/>
</dbReference>
<evidence type="ECO:0000256" key="5">
    <source>
        <dbReference type="ARBA" id="ARBA00022827"/>
    </source>
</evidence>
<evidence type="ECO:0000313" key="9">
    <source>
        <dbReference type="Proteomes" id="UP000308652"/>
    </source>
</evidence>
<evidence type="ECO:0000259" key="7">
    <source>
        <dbReference type="Pfam" id="PF01266"/>
    </source>
</evidence>
<evidence type="ECO:0000256" key="1">
    <source>
        <dbReference type="ARBA" id="ARBA00001974"/>
    </source>
</evidence>
<dbReference type="EC" id="1.1.5.3" evidence="3"/>
<comment type="similarity">
    <text evidence="2">Belongs to the FAD-dependent glycerol-3-phosphate dehydrogenase family.</text>
</comment>
<evidence type="ECO:0000313" key="8">
    <source>
        <dbReference type="EMBL" id="TFK34214.1"/>
    </source>
</evidence>
<dbReference type="PANTHER" id="PTHR11985:SF15">
    <property type="entry name" value="GLYCEROL-3-PHOSPHATE DEHYDROGENASE, MITOCHONDRIAL"/>
    <property type="match status" value="1"/>
</dbReference>
<proteinExistence type="inferred from homology"/>
<dbReference type="Gene3D" id="3.30.9.10">
    <property type="entry name" value="D-Amino Acid Oxidase, subunit A, domain 2"/>
    <property type="match status" value="1"/>
</dbReference>
<protein>
    <recommendedName>
        <fullName evidence="3">glycerol-3-phosphate dehydrogenase</fullName>
        <ecNumber evidence="3">1.1.5.3</ecNumber>
    </recommendedName>
</protein>
<dbReference type="SUPFAM" id="SSF51905">
    <property type="entry name" value="FAD/NAD(P)-binding domain"/>
    <property type="match status" value="1"/>
</dbReference>
<keyword evidence="4" id="KW-0285">Flavoprotein</keyword>
<dbReference type="Gene3D" id="3.50.50.60">
    <property type="entry name" value="FAD/NAD(P)-binding domain"/>
    <property type="match status" value="1"/>
</dbReference>
<dbReference type="InterPro" id="IPR000447">
    <property type="entry name" value="G3P_DH_FAD-dep"/>
</dbReference>
<feature type="domain" description="FAD dependent oxidoreductase" evidence="7">
    <location>
        <begin position="24"/>
        <end position="187"/>
    </location>
</feature>
<dbReference type="GO" id="GO:0004368">
    <property type="term" value="F:glycerol-3-phosphate dehydrogenase (quinone) activity"/>
    <property type="evidence" value="ECO:0007669"/>
    <property type="project" value="UniProtKB-EC"/>
</dbReference>
<keyword evidence="9" id="KW-1185">Reference proteome</keyword>
<organism evidence="8 9">
    <name type="scientific">Crucibulum laeve</name>
    <dbReference type="NCBI Taxonomy" id="68775"/>
    <lineage>
        <taxon>Eukaryota</taxon>
        <taxon>Fungi</taxon>
        <taxon>Dikarya</taxon>
        <taxon>Basidiomycota</taxon>
        <taxon>Agaricomycotina</taxon>
        <taxon>Agaricomycetes</taxon>
        <taxon>Agaricomycetidae</taxon>
        <taxon>Agaricales</taxon>
        <taxon>Agaricineae</taxon>
        <taxon>Nidulariaceae</taxon>
        <taxon>Crucibulum</taxon>
    </lineage>
</organism>
<dbReference type="OrthoDB" id="264015at2759"/>
<dbReference type="InterPro" id="IPR006076">
    <property type="entry name" value="FAD-dep_OxRdtase"/>
</dbReference>
<evidence type="ECO:0000256" key="3">
    <source>
        <dbReference type="ARBA" id="ARBA00013029"/>
    </source>
</evidence>
<dbReference type="EMBL" id="ML213635">
    <property type="protein sequence ID" value="TFK34214.1"/>
    <property type="molecule type" value="Genomic_DNA"/>
</dbReference>
<comment type="cofactor">
    <cofactor evidence="1">
        <name>FAD</name>
        <dbReference type="ChEBI" id="CHEBI:57692"/>
    </cofactor>
</comment>
<keyword evidence="5" id="KW-0274">FAD</keyword>
<evidence type="ECO:0000256" key="6">
    <source>
        <dbReference type="ARBA" id="ARBA00023002"/>
    </source>
</evidence>
<dbReference type="Proteomes" id="UP000308652">
    <property type="component" value="Unassembled WGS sequence"/>
</dbReference>
<gene>
    <name evidence="8" type="ORF">BDQ12DRAFT_376824</name>
</gene>
<dbReference type="InterPro" id="IPR036188">
    <property type="entry name" value="FAD/NAD-bd_sf"/>
</dbReference>
<sequence length="187" mass="20978">MLPIMLPIYKYWRVPYYLAGCKMYDVFASKENMDTSYVMSKDKALETFPMLKSDGLVGAVVYYDGQYNDSRMNIALIILIMSAVKHGTFAANYCEVTKLNKDGNSKLNGARVKDALTGDEWDIRAEGVINATGPFSNALLTLDNPSHKPIVQPSSGIHITLPNYYSPRKMGFLDPAMSDRRVIFFLP</sequence>